<keyword evidence="2" id="KW-1185">Reference proteome</keyword>
<protein>
    <submittedName>
        <fullName evidence="1">Uncharacterized protein</fullName>
    </submittedName>
</protein>
<name>A0A9Q0M9S2_BLOTA</name>
<accession>A0A9Q0M9S2</accession>
<sequence>PPYSRRQDQWRWKFITTAIHIGNTHTHVQCGLTCLSAVIHRRKHRKKRNNEMNRMEKENEIRNVDSDQSRVVIGETLLQFKERVMLTQKNTRQT</sequence>
<reference evidence="1" key="1">
    <citation type="submission" date="2022-12" db="EMBL/GenBank/DDBJ databases">
        <title>Genome assemblies of Blomia tropicalis.</title>
        <authorList>
            <person name="Cui Y."/>
        </authorList>
    </citation>
    <scope>NUCLEOTIDE SEQUENCE</scope>
    <source>
        <tissue evidence="1">Adult mites</tissue>
    </source>
</reference>
<evidence type="ECO:0000313" key="1">
    <source>
        <dbReference type="EMBL" id="KAJ6221707.1"/>
    </source>
</evidence>
<gene>
    <name evidence="1" type="ORF">RDWZM_000252</name>
</gene>
<dbReference type="EMBL" id="JAPWDV010000001">
    <property type="protein sequence ID" value="KAJ6221707.1"/>
    <property type="molecule type" value="Genomic_DNA"/>
</dbReference>
<feature type="non-terminal residue" evidence="1">
    <location>
        <position position="1"/>
    </location>
</feature>
<dbReference type="Proteomes" id="UP001142055">
    <property type="component" value="Chromosome 1"/>
</dbReference>
<comment type="caution">
    <text evidence="1">The sequence shown here is derived from an EMBL/GenBank/DDBJ whole genome shotgun (WGS) entry which is preliminary data.</text>
</comment>
<proteinExistence type="predicted"/>
<evidence type="ECO:0000313" key="2">
    <source>
        <dbReference type="Proteomes" id="UP001142055"/>
    </source>
</evidence>
<dbReference type="AlphaFoldDB" id="A0A9Q0M9S2"/>
<organism evidence="1 2">
    <name type="scientific">Blomia tropicalis</name>
    <name type="common">Mite</name>
    <dbReference type="NCBI Taxonomy" id="40697"/>
    <lineage>
        <taxon>Eukaryota</taxon>
        <taxon>Metazoa</taxon>
        <taxon>Ecdysozoa</taxon>
        <taxon>Arthropoda</taxon>
        <taxon>Chelicerata</taxon>
        <taxon>Arachnida</taxon>
        <taxon>Acari</taxon>
        <taxon>Acariformes</taxon>
        <taxon>Sarcoptiformes</taxon>
        <taxon>Astigmata</taxon>
        <taxon>Glycyphagoidea</taxon>
        <taxon>Echimyopodidae</taxon>
        <taxon>Blomia</taxon>
    </lineage>
</organism>